<dbReference type="PANTHER" id="PTHR42776:SF27">
    <property type="entry name" value="DIPEPTIDYL PEPTIDASE FAMILY MEMBER 6"/>
    <property type="match status" value="1"/>
</dbReference>
<sequence>MVTKKQAPPAIYIIILHKILLGNCLIRTFIRFSKFGKSGLAGKLKSSLIIDQQQLNRDNIAIFGISYGGYATMLSLTKKPSLWKAGCAWVGISHWLNMYEKSMPHFKNYMIQLFGDPSKEEVRNLMNERSPLNYIKNIKAPILLMHGVNDPRCPVDESRNFREKLIENGKIEGKDFEYVEFGEEGHTAMGDLDKDRTSKQ</sequence>
<proteinExistence type="predicted"/>
<comment type="caution">
    <text evidence="4">The sequence shown here is derived from an EMBL/GenBank/DDBJ whole genome shotgun (WGS) entry which is preliminary data.</text>
</comment>
<feature type="domain" description="Peptidase S9 prolyl oligopeptidase catalytic" evidence="3">
    <location>
        <begin position="49"/>
        <end position="190"/>
    </location>
</feature>
<protein>
    <recommendedName>
        <fullName evidence="3">Peptidase S9 prolyl oligopeptidase catalytic domain-containing protein</fullName>
    </recommendedName>
</protein>
<keyword evidence="2" id="KW-1133">Transmembrane helix</keyword>
<dbReference type="PANTHER" id="PTHR42776">
    <property type="entry name" value="SERINE PEPTIDASE S9 FAMILY MEMBER"/>
    <property type="match status" value="1"/>
</dbReference>
<dbReference type="SUPFAM" id="SSF53474">
    <property type="entry name" value="alpha/beta-Hydrolases"/>
    <property type="match status" value="1"/>
</dbReference>
<dbReference type="InterPro" id="IPR001375">
    <property type="entry name" value="Peptidase_S9_cat"/>
</dbReference>
<name>A0A0F9F769_9ZZZZ</name>
<evidence type="ECO:0000256" key="2">
    <source>
        <dbReference type="SAM" id="Phobius"/>
    </source>
</evidence>
<evidence type="ECO:0000313" key="4">
    <source>
        <dbReference type="EMBL" id="KKL53105.1"/>
    </source>
</evidence>
<accession>A0A0F9F769</accession>
<keyword evidence="2" id="KW-0472">Membrane</keyword>
<dbReference type="EMBL" id="LAZR01031653">
    <property type="protein sequence ID" value="KKL53105.1"/>
    <property type="molecule type" value="Genomic_DNA"/>
</dbReference>
<dbReference type="Gene3D" id="3.40.50.1820">
    <property type="entry name" value="alpha/beta hydrolase"/>
    <property type="match status" value="1"/>
</dbReference>
<dbReference type="Pfam" id="PF00326">
    <property type="entry name" value="Peptidase_S9"/>
    <property type="match status" value="1"/>
</dbReference>
<keyword evidence="2" id="KW-0812">Transmembrane</keyword>
<evidence type="ECO:0000259" key="3">
    <source>
        <dbReference type="Pfam" id="PF00326"/>
    </source>
</evidence>
<dbReference type="InterPro" id="IPR029058">
    <property type="entry name" value="AB_hydrolase_fold"/>
</dbReference>
<dbReference type="AlphaFoldDB" id="A0A0F9F769"/>
<evidence type="ECO:0000256" key="1">
    <source>
        <dbReference type="ARBA" id="ARBA00022801"/>
    </source>
</evidence>
<dbReference type="GO" id="GO:0004252">
    <property type="term" value="F:serine-type endopeptidase activity"/>
    <property type="evidence" value="ECO:0007669"/>
    <property type="project" value="TreeGrafter"/>
</dbReference>
<keyword evidence="1" id="KW-0378">Hydrolase</keyword>
<gene>
    <name evidence="4" type="ORF">LCGC14_2278750</name>
</gene>
<dbReference type="GO" id="GO:0006508">
    <property type="term" value="P:proteolysis"/>
    <property type="evidence" value="ECO:0007669"/>
    <property type="project" value="InterPro"/>
</dbReference>
<reference evidence="4" key="1">
    <citation type="journal article" date="2015" name="Nature">
        <title>Complex archaea that bridge the gap between prokaryotes and eukaryotes.</title>
        <authorList>
            <person name="Spang A."/>
            <person name="Saw J.H."/>
            <person name="Jorgensen S.L."/>
            <person name="Zaremba-Niedzwiedzka K."/>
            <person name="Martijn J."/>
            <person name="Lind A.E."/>
            <person name="van Eijk R."/>
            <person name="Schleper C."/>
            <person name="Guy L."/>
            <person name="Ettema T.J."/>
        </authorList>
    </citation>
    <scope>NUCLEOTIDE SEQUENCE</scope>
</reference>
<feature type="transmembrane region" description="Helical" evidence="2">
    <location>
        <begin position="12"/>
        <end position="30"/>
    </location>
</feature>
<organism evidence="4">
    <name type="scientific">marine sediment metagenome</name>
    <dbReference type="NCBI Taxonomy" id="412755"/>
    <lineage>
        <taxon>unclassified sequences</taxon>
        <taxon>metagenomes</taxon>
        <taxon>ecological metagenomes</taxon>
    </lineage>
</organism>